<dbReference type="Pfam" id="PF13487">
    <property type="entry name" value="HD_5"/>
    <property type="match status" value="1"/>
</dbReference>
<dbReference type="PANTHER" id="PTHR43155">
    <property type="entry name" value="CYCLIC DI-GMP PHOSPHODIESTERASE PA4108-RELATED"/>
    <property type="match status" value="1"/>
</dbReference>
<protein>
    <recommendedName>
        <fullName evidence="1">HD-GYP domain-containing protein</fullName>
    </recommendedName>
</protein>
<name>A0A7I8C365_9BURK</name>
<dbReference type="InterPro" id="IPR006675">
    <property type="entry name" value="HDIG_dom"/>
</dbReference>
<geneLocation type="plasmid" evidence="2 3">
    <name>PPGU16_p2</name>
</geneLocation>
<sequence>MKSYRHNKSTAPNKLDSPSFCSGLPFARNGPEKYFIATMTPKTMFSLASRLFGQTGPVHSADQPVLDSLLALAWVVEARDPYTGGHLWRVSRYASLLARRIGLSDREVAHVSVGGFLHDLGKIAVPDSVLLKTERLTDAEYAVIKTHPEVGKRLLAKHPFGERVADAVYAHHERPDGKGYPLGLAGKEITPMAAIIGICDTFDAMTSTRPYRKAMPIDDAFAVIRDNLGTQFNREYGEMFLKLGGSVNLYHIAGHSDEGIPLQQCQTCGPTVVVRADTPEDSEVYCPACTSGYRFKGLFSAMLPTGNKASAANLAPSPDLALIARVTGQLHTLS</sequence>
<gene>
    <name evidence="2" type="ORF">PPGU16_80560</name>
</gene>
<dbReference type="GO" id="GO:0008081">
    <property type="term" value="F:phosphoric diester hydrolase activity"/>
    <property type="evidence" value="ECO:0007669"/>
    <property type="project" value="UniProtKB-ARBA"/>
</dbReference>
<evidence type="ECO:0000313" key="2">
    <source>
        <dbReference type="EMBL" id="BCF94989.1"/>
    </source>
</evidence>
<dbReference type="CDD" id="cd00077">
    <property type="entry name" value="HDc"/>
    <property type="match status" value="1"/>
</dbReference>
<keyword evidence="2" id="KW-0614">Plasmid</keyword>
<dbReference type="SMART" id="SM00471">
    <property type="entry name" value="HDc"/>
    <property type="match status" value="1"/>
</dbReference>
<reference evidence="2 3" key="1">
    <citation type="journal article" date="2020" name="Genes (Basel)">
        <title>Genomic Comparison of Insect Gut Symbionts from Divergent Burkholderia Subclades.</title>
        <authorList>
            <person name="Takeshita K."/>
            <person name="Kikuchi Y."/>
        </authorList>
    </citation>
    <scope>NUCLEOTIDE SEQUENCE [LARGE SCALE GENOMIC DNA]</scope>
    <source>
        <strain evidence="2 3">PGU16</strain>
        <plasmid evidence="2 3">PPGU16_p2</plasmid>
    </source>
</reference>
<feature type="domain" description="HD-GYP" evidence="1">
    <location>
        <begin position="61"/>
        <end position="256"/>
    </location>
</feature>
<dbReference type="InterPro" id="IPR037522">
    <property type="entry name" value="HD_GYP_dom"/>
</dbReference>
<dbReference type="PANTHER" id="PTHR43155:SF2">
    <property type="entry name" value="CYCLIC DI-GMP PHOSPHODIESTERASE PA4108"/>
    <property type="match status" value="1"/>
</dbReference>
<evidence type="ECO:0000259" key="1">
    <source>
        <dbReference type="PROSITE" id="PS51832"/>
    </source>
</evidence>
<keyword evidence="3" id="KW-1185">Reference proteome</keyword>
<dbReference type="Gene3D" id="1.10.3210.10">
    <property type="entry name" value="Hypothetical protein af1432"/>
    <property type="match status" value="1"/>
</dbReference>
<evidence type="ECO:0000313" key="3">
    <source>
        <dbReference type="Proteomes" id="UP000510888"/>
    </source>
</evidence>
<dbReference type="EMBL" id="AP023177">
    <property type="protein sequence ID" value="BCF94989.1"/>
    <property type="molecule type" value="Genomic_DNA"/>
</dbReference>
<dbReference type="Proteomes" id="UP000510888">
    <property type="component" value="Plasmid PPGU16_p2"/>
</dbReference>
<dbReference type="PROSITE" id="PS51832">
    <property type="entry name" value="HD_GYP"/>
    <property type="match status" value="1"/>
</dbReference>
<dbReference type="KEGG" id="plad:PPGU16_80560"/>
<accession>A0A7I8C365</accession>
<organism evidence="2 3">
    <name type="scientific">Paraburkholderia largidicola</name>
    <dbReference type="NCBI Taxonomy" id="3014751"/>
    <lineage>
        <taxon>Bacteria</taxon>
        <taxon>Pseudomonadati</taxon>
        <taxon>Pseudomonadota</taxon>
        <taxon>Betaproteobacteria</taxon>
        <taxon>Burkholderiales</taxon>
        <taxon>Burkholderiaceae</taxon>
        <taxon>Paraburkholderia</taxon>
    </lineage>
</organism>
<dbReference type="RefSeq" id="WP_243460826.1">
    <property type="nucleotide sequence ID" value="NZ_AP023177.1"/>
</dbReference>
<dbReference type="NCBIfam" id="TIGR00277">
    <property type="entry name" value="HDIG"/>
    <property type="match status" value="1"/>
</dbReference>
<dbReference type="InterPro" id="IPR003607">
    <property type="entry name" value="HD/PDEase_dom"/>
</dbReference>
<dbReference type="SUPFAM" id="SSF109604">
    <property type="entry name" value="HD-domain/PDEase-like"/>
    <property type="match status" value="1"/>
</dbReference>
<dbReference type="AlphaFoldDB" id="A0A7I8C365"/>
<proteinExistence type="predicted"/>